<evidence type="ECO:0000313" key="2">
    <source>
        <dbReference type="EMBL" id="MFD2159196.1"/>
    </source>
</evidence>
<name>A0ABW4ZCE7_9BACT</name>
<evidence type="ECO:0000313" key="3">
    <source>
        <dbReference type="Proteomes" id="UP001597389"/>
    </source>
</evidence>
<evidence type="ECO:0000256" key="1">
    <source>
        <dbReference type="SAM" id="SignalP"/>
    </source>
</evidence>
<protein>
    <submittedName>
        <fullName evidence="2">Uncharacterized protein</fullName>
    </submittedName>
</protein>
<dbReference type="EMBL" id="JBHUJB010000039">
    <property type="protein sequence ID" value="MFD2159196.1"/>
    <property type="molecule type" value="Genomic_DNA"/>
</dbReference>
<comment type="caution">
    <text evidence="2">The sequence shown here is derived from an EMBL/GenBank/DDBJ whole genome shotgun (WGS) entry which is preliminary data.</text>
</comment>
<reference evidence="3" key="1">
    <citation type="journal article" date="2019" name="Int. J. Syst. Evol. Microbiol.">
        <title>The Global Catalogue of Microorganisms (GCM) 10K type strain sequencing project: providing services to taxonomists for standard genome sequencing and annotation.</title>
        <authorList>
            <consortium name="The Broad Institute Genomics Platform"/>
            <consortium name="The Broad Institute Genome Sequencing Center for Infectious Disease"/>
            <person name="Wu L."/>
            <person name="Ma J."/>
        </authorList>
    </citation>
    <scope>NUCLEOTIDE SEQUENCE [LARGE SCALE GENOMIC DNA]</scope>
    <source>
        <strain evidence="3">CCUG 57942</strain>
    </source>
</reference>
<keyword evidence="1" id="KW-0732">Signal</keyword>
<gene>
    <name evidence="2" type="ORF">ACFSW8_09830</name>
</gene>
<keyword evidence="3" id="KW-1185">Reference proteome</keyword>
<organism evidence="2 3">
    <name type="scientific">Rubritalea tangerina</name>
    <dbReference type="NCBI Taxonomy" id="430798"/>
    <lineage>
        <taxon>Bacteria</taxon>
        <taxon>Pseudomonadati</taxon>
        <taxon>Verrucomicrobiota</taxon>
        <taxon>Verrucomicrobiia</taxon>
        <taxon>Verrucomicrobiales</taxon>
        <taxon>Rubritaleaceae</taxon>
        <taxon>Rubritalea</taxon>
    </lineage>
</organism>
<dbReference type="Proteomes" id="UP001597389">
    <property type="component" value="Unassembled WGS sequence"/>
</dbReference>
<sequence>MKSFIFFSLCSIALSLSASAFDPDGPPPKKTLAWTTSNLANVTIPNIDFDEAPVTFIAEYLSKRGMTKDHTVSIELKNLGETANKPITMKARNIRLLEVLGLVAEEIGAQLVISPGKVTLIK</sequence>
<accession>A0ABW4ZCE7</accession>
<proteinExistence type="predicted"/>
<feature type="signal peptide" evidence="1">
    <location>
        <begin position="1"/>
        <end position="20"/>
    </location>
</feature>
<feature type="chain" id="PRO_5047227088" evidence="1">
    <location>
        <begin position="21"/>
        <end position="122"/>
    </location>
</feature>
<dbReference type="RefSeq" id="WP_377178109.1">
    <property type="nucleotide sequence ID" value="NZ_JBHUJB010000039.1"/>
</dbReference>